<keyword evidence="9" id="KW-1185">Reference proteome</keyword>
<dbReference type="SUPFAM" id="SSF53649">
    <property type="entry name" value="Alkaline phosphatase-like"/>
    <property type="match status" value="1"/>
</dbReference>
<evidence type="ECO:0000313" key="7">
    <source>
        <dbReference type="EMBL" id="USS47584.1"/>
    </source>
</evidence>
<evidence type="ECO:0000313" key="9">
    <source>
        <dbReference type="Proteomes" id="UP001056386"/>
    </source>
</evidence>
<evidence type="ECO:0000313" key="8">
    <source>
        <dbReference type="Proteomes" id="UP000594892"/>
    </source>
</evidence>
<proteinExistence type="inferred from homology"/>
<protein>
    <recommendedName>
        <fullName evidence="2">phospholipase C</fullName>
        <ecNumber evidence="2">3.1.4.3</ecNumber>
    </recommendedName>
</protein>
<evidence type="ECO:0000256" key="1">
    <source>
        <dbReference type="ARBA" id="ARBA00009717"/>
    </source>
</evidence>
<feature type="domain" description="Bacterial phospholipase C C-terminal" evidence="5">
    <location>
        <begin position="609"/>
        <end position="690"/>
    </location>
</feature>
<dbReference type="RefSeq" id="WP_015875846.1">
    <property type="nucleotide sequence ID" value="NZ_CP021074.1"/>
</dbReference>
<evidence type="ECO:0000313" key="6">
    <source>
        <dbReference type="EMBL" id="QPQ93413.1"/>
    </source>
</evidence>
<dbReference type="EMBL" id="CP099587">
    <property type="protein sequence ID" value="USS47584.1"/>
    <property type="molecule type" value="Genomic_DNA"/>
</dbReference>
<dbReference type="Gene3D" id="3.40.720.10">
    <property type="entry name" value="Alkaline Phosphatase, subunit A"/>
    <property type="match status" value="1"/>
</dbReference>
<dbReference type="InterPro" id="IPR008475">
    <property type="entry name" value="PLipase_C_C"/>
</dbReference>
<reference evidence="6 8" key="1">
    <citation type="submission" date="2020-12" db="EMBL/GenBank/DDBJ databases">
        <title>FDA dAtabase for Regulatory Grade micrObial Sequences (FDA-ARGOS): Supporting development and validation of Infectious Disease Dx tests.</title>
        <authorList>
            <person name="Minogue T."/>
            <person name="Wolcott M."/>
            <person name="Wasieloski L."/>
            <person name="Aguilar W."/>
            <person name="Moore D."/>
            <person name="Jaissle J."/>
            <person name="Tallon L."/>
            <person name="Sadzewicz L."/>
            <person name="Zhao X."/>
            <person name="Boylan J."/>
            <person name="Ott S."/>
            <person name="Bowen H."/>
            <person name="Vavikolanu K."/>
            <person name="Mehta A."/>
            <person name="Aluvathingal J."/>
            <person name="Nadendla S."/>
            <person name="Yan Y."/>
            <person name="Sichtig H."/>
        </authorList>
    </citation>
    <scope>NUCLEOTIDE SEQUENCE [LARGE SCALE GENOMIC DNA]</scope>
    <source>
        <strain evidence="6 8">FDAARGOS_949</strain>
    </source>
</reference>
<comment type="similarity">
    <text evidence="1">Belongs to the bacterial phospholipase C family.</text>
</comment>
<feature type="domain" description="Bacterial phospholipase C C-terminal" evidence="5">
    <location>
        <begin position="517"/>
        <end position="599"/>
    </location>
</feature>
<dbReference type="InterPro" id="IPR007312">
    <property type="entry name" value="Phosphoesterase"/>
</dbReference>
<dbReference type="GO" id="GO:0016042">
    <property type="term" value="P:lipid catabolic process"/>
    <property type="evidence" value="ECO:0007669"/>
    <property type="project" value="InterPro"/>
</dbReference>
<dbReference type="GO" id="GO:0034480">
    <property type="term" value="F:phosphatidylcholine phospholipase C activity"/>
    <property type="evidence" value="ECO:0007669"/>
    <property type="project" value="UniProtKB-EC"/>
</dbReference>
<dbReference type="InterPro" id="IPR017850">
    <property type="entry name" value="Alkaline_phosphatase_core_sf"/>
</dbReference>
<dbReference type="PANTHER" id="PTHR31956:SF1">
    <property type="entry name" value="NON-SPECIFIC PHOSPHOLIPASE C1"/>
    <property type="match status" value="1"/>
</dbReference>
<dbReference type="InterPro" id="IPR017767">
    <property type="entry name" value="PC-PLC"/>
</dbReference>
<dbReference type="InterPro" id="IPR006311">
    <property type="entry name" value="TAT_signal"/>
</dbReference>
<dbReference type="CDD" id="cd16014">
    <property type="entry name" value="PLC"/>
    <property type="match status" value="1"/>
</dbReference>
<evidence type="ECO:0000256" key="2">
    <source>
        <dbReference type="ARBA" id="ARBA00012018"/>
    </source>
</evidence>
<organism evidence="6 8">
    <name type="scientific">Burkholderia glumae</name>
    <name type="common">Pseudomonas glumae</name>
    <dbReference type="NCBI Taxonomy" id="337"/>
    <lineage>
        <taxon>Bacteria</taxon>
        <taxon>Pseudomonadati</taxon>
        <taxon>Pseudomonadota</taxon>
        <taxon>Betaproteobacteria</taxon>
        <taxon>Burkholderiales</taxon>
        <taxon>Burkholderiaceae</taxon>
        <taxon>Burkholderia</taxon>
    </lineage>
</organism>
<dbReference type="Proteomes" id="UP000594892">
    <property type="component" value="Chromosome 2"/>
</dbReference>
<dbReference type="Pfam" id="PF05506">
    <property type="entry name" value="PLipase_C_C"/>
    <property type="match status" value="2"/>
</dbReference>
<gene>
    <name evidence="6" type="ORF">I6H06_14265</name>
    <name evidence="7" type="ORF">NFI99_22475</name>
</gene>
<keyword evidence="3" id="KW-0378">Hydrolase</keyword>
<dbReference type="PROSITE" id="PS51318">
    <property type="entry name" value="TAT"/>
    <property type="match status" value="1"/>
</dbReference>
<feature type="region of interest" description="Disordered" evidence="4">
    <location>
        <begin position="500"/>
        <end position="519"/>
    </location>
</feature>
<dbReference type="NCBIfam" id="TIGR01409">
    <property type="entry name" value="TAT_signal_seq"/>
    <property type="match status" value="1"/>
</dbReference>
<name>A0AAQ0BTQ3_BURGL</name>
<dbReference type="Proteomes" id="UP001056386">
    <property type="component" value="Chromosome 1"/>
</dbReference>
<dbReference type="PANTHER" id="PTHR31956">
    <property type="entry name" value="NON-SPECIFIC PHOSPHOLIPASE C4-RELATED"/>
    <property type="match status" value="1"/>
</dbReference>
<accession>A0AAQ0BTQ3</accession>
<dbReference type="Pfam" id="PF04185">
    <property type="entry name" value="Phosphoesterase"/>
    <property type="match status" value="1"/>
</dbReference>
<evidence type="ECO:0000256" key="4">
    <source>
        <dbReference type="SAM" id="MobiDB-lite"/>
    </source>
</evidence>
<dbReference type="EC" id="3.1.4.3" evidence="2"/>
<reference evidence="7" key="2">
    <citation type="submission" date="2022-06" db="EMBL/GenBank/DDBJ databases">
        <title>Draft genome sequence of Burkholderia glumae strain GR20004 isolated from rice panicle showing bacterial panicle blight.</title>
        <authorList>
            <person name="Choi S.Y."/>
            <person name="Lee Y.H."/>
        </authorList>
    </citation>
    <scope>NUCLEOTIDE SEQUENCE</scope>
    <source>
        <strain evidence="7">GR20004</strain>
    </source>
</reference>
<dbReference type="AlphaFoldDB" id="A0AAQ0BTQ3"/>
<dbReference type="InterPro" id="IPR019546">
    <property type="entry name" value="TAT_signal_bac_arc"/>
</dbReference>
<evidence type="ECO:0000256" key="3">
    <source>
        <dbReference type="ARBA" id="ARBA00022801"/>
    </source>
</evidence>
<dbReference type="EMBL" id="CP065601">
    <property type="protein sequence ID" value="QPQ93413.1"/>
    <property type="molecule type" value="Genomic_DNA"/>
</dbReference>
<sequence length="711" mass="77532">MVTQSRRDFLKFSAGLAGATAATTLVPESIRRALAIEPATVTGTIQDVQHIVVFMQENRSFDHYLGHLSGVRGYNDRFPVTLPNGKPVWFQPRQEDPSKVIAPFRYDTTNPNWNAQCIGGLPHTWVTTHSAIDHGRAGQWAAQKTNMTMGYHQREDVPFHYALADAFTVCDQYFCSIPGNTHPNRMYLMTGMVDPLATGGGPLLDNVDYIDNQFEPNQLRNPLTWTTYPERLEAAGISWQVYQQGTNFDNFTGNYGTNMLAAFQNFVNAPAGSSLQQRGMSTRNIAQLKADVQAGALPQVSWLLPPAAYSEHPKYTPLYGAYYISTILDALTSNPDVWSKTVLFIMYDENDGLFDHVVPPQAPTYVSTPPVNVGASTVDISLERHTVVPPQEVGTFTADTLPYGLGPRVPMFVVSPWSKGGFVSSQVFDHTSVLQFIERRFGVTEPNISPWRRAVCGDLTSTLDFTKSDATFPSLPSTSNYVAQADLQCSRATAQTAPAASTATPSIAAQEPGTRLSRPTPYELHVNGQLTSAGYTITFASSGTQGAHFWVYTNDSTALPRSYTVEAGKQLSDTWALDAGSGYAIHVYGPNGYFRRFLGAASGEAAAHPDLTTCYDVANGNVYVTLANGGTQPITVTATDLAYGQAPRSLTVPAGQSLEAHWDLSCSSQWYDLQFTIPDNPSWLRRIAGRVENGRVTTTDPAATAPVTKAI</sequence>
<dbReference type="GeneID" id="45698109"/>
<evidence type="ECO:0000259" key="5">
    <source>
        <dbReference type="Pfam" id="PF05506"/>
    </source>
</evidence>
<feature type="compositionally biased region" description="Low complexity" evidence="4">
    <location>
        <begin position="500"/>
        <end position="510"/>
    </location>
</feature>
<dbReference type="NCBIfam" id="TIGR03396">
    <property type="entry name" value="PC_PLC"/>
    <property type="match status" value="1"/>
</dbReference>